<sequence>MRTFFKCSISSALSLVLYTGVLVAEENGFFTQISYETGLATQELDNKGLVQANSSRYDIEKEAILLNSSVVPLTYDIQALGKRTEELMQLLCPNPDKCNLFAGEDKHWGLSQNPRNNDNAPYSNLQSLQANLALLNSLINNANSSDLAPTIEILKDANRDKVYLIDSATKNKTEISIAPSLAENLLGTKESATFTIPEVSYAVAREITQALGVLMGNQSKKEHPDFNASQTEVFDNHSALATFLNNLSSQEQIKGLTPSEIQNLSATIWNHLRLMPTFSNKLSNILNNSDLTPAQNATLSNALGQNFGLSVAEAMLEKMNSDILKGSYFGSNTKIEPLTQAQIKQVAQVIVKEAYDYKDNSPSTQLQNMTPKDANQTYNGSSFNGGFNNQLNRMRVVACSSFSNNDCNLSKTTLPDGEPPKDSGIIPQGLHLTSNQALAIANYFGTSNTKNAKNNDFTSFFNPWNDENGSSHTRNVSCAVSGTNANCTDSIADQVSWVLDSQVAKGTLSQEQAQKILSQVEQAQFESARNSVLSYLENLEGLNHQEKTALNTQVANINQAFSNHMTYQISPSGLNEKQQQVLKIYNQILNPNVNLSAEVEHVLKNNGLNEAQIQIFAKNAQVIYQDLVQALITGALPNTQNGFFYDYNARPYFAPIRYGNINSIYKISQNNPNYICGSNVCANKLNLEKGLTIANIAQGLQNFDVLAGKLNEHSSYNDLNALVNMGKNLFEETAEYGKFVKEYIAPSLAINPSSNTLNPSVAQRIYNARTKQPSFTAQEMQENQEFIQQRLNAMHNNILKTYKMGYLPNFLRHSNRSNNMNGFGFKIGYKQFFGKKRMFGLRYYGFLDYGYVNFGDSISQVKANLTTYGAGTDFLYNVFERKRGTETMDVGFFAGIEIAGQSWATNFEKQISGKIGKINSTSFQFLFDLGIRTDFSKNTHLKKARFAQGIEFGVKIPTIMHKLYQTAGIVAQYRRDFSFYVAYNIGF</sequence>
<feature type="signal peptide" evidence="1">
    <location>
        <begin position="1"/>
        <end position="24"/>
    </location>
</feature>
<dbReference type="AlphaFoldDB" id="I0ELS7"/>
<dbReference type="EMBL" id="CP003479">
    <property type="protein sequence ID" value="AFI03896.1"/>
    <property type="molecule type" value="Genomic_DNA"/>
</dbReference>
<proteinExistence type="predicted"/>
<keyword evidence="3" id="KW-1185">Reference proteome</keyword>
<dbReference type="Proteomes" id="UP000005010">
    <property type="component" value="Chromosome"/>
</dbReference>
<dbReference type="PATRIC" id="fig|182217.3.peg.659"/>
<protein>
    <recommendedName>
        <fullName evidence="4">Outer membrane protein</fullName>
    </recommendedName>
</protein>
<dbReference type="Pfam" id="PF01856">
    <property type="entry name" value="HP_OMP"/>
    <property type="match status" value="1"/>
</dbReference>
<dbReference type="KEGG" id="hce:HCW_03075"/>
<dbReference type="InterPro" id="IPR002718">
    <property type="entry name" value="OMP_Helicobacter"/>
</dbReference>
<feature type="chain" id="PRO_5003626291" description="Outer membrane protein" evidence="1">
    <location>
        <begin position="25"/>
        <end position="987"/>
    </location>
</feature>
<evidence type="ECO:0000256" key="1">
    <source>
        <dbReference type="SAM" id="SignalP"/>
    </source>
</evidence>
<dbReference type="PRINTS" id="PR01776">
    <property type="entry name" value="HPOMPFAMILY"/>
</dbReference>
<accession>I0ELS7</accession>
<reference evidence="3" key="1">
    <citation type="submission" date="2012-04" db="EMBL/GenBank/DDBJ databases">
        <title>Complete genome sequence of Helicobacter cetorum strain MIT 00-7128.</title>
        <authorList>
            <person name="Kersulyte D."/>
            <person name="Berg D.E."/>
        </authorList>
    </citation>
    <scope>NUCLEOTIDE SEQUENCE [LARGE SCALE GENOMIC DNA]</scope>
    <source>
        <strain evidence="3">MIT 00-7128</strain>
    </source>
</reference>
<keyword evidence="1" id="KW-0732">Signal</keyword>
<organism evidence="2 3">
    <name type="scientific">Helicobacter cetorum (strain ATCC BAA-429 / MIT 00-7128)</name>
    <dbReference type="NCBI Taxonomy" id="182217"/>
    <lineage>
        <taxon>Bacteria</taxon>
        <taxon>Pseudomonadati</taxon>
        <taxon>Campylobacterota</taxon>
        <taxon>Epsilonproteobacteria</taxon>
        <taxon>Campylobacterales</taxon>
        <taxon>Helicobacteraceae</taxon>
        <taxon>Helicobacter</taxon>
    </lineage>
</organism>
<evidence type="ECO:0008006" key="4">
    <source>
        <dbReference type="Google" id="ProtNLM"/>
    </source>
</evidence>
<gene>
    <name evidence="2" type="ordered locus">HCW_03075</name>
</gene>
<dbReference type="eggNOG" id="COG3170">
    <property type="taxonomic scope" value="Bacteria"/>
</dbReference>
<evidence type="ECO:0000313" key="2">
    <source>
        <dbReference type="EMBL" id="AFI03896.1"/>
    </source>
</evidence>
<dbReference type="HOGENOM" id="CLU_302224_0_0_7"/>
<name>I0ELS7_HELC0</name>
<evidence type="ECO:0000313" key="3">
    <source>
        <dbReference type="Proteomes" id="UP000005010"/>
    </source>
</evidence>